<sequence length="104" mass="11842">MGGTHGGGQPLVAGAITNGFSSNEEYYQFLQLMLTAVNQLQQELLMEERAEQAARDARAARALRDLAANENRAQPIRHARRRRRREEMEGLENDPNAAKRRRRL</sequence>
<name>A0A7M5XA16_9CNID</name>
<accession>A0A7M5XA16</accession>
<dbReference type="Proteomes" id="UP000594262">
    <property type="component" value="Unplaced"/>
</dbReference>
<keyword evidence="3" id="KW-1185">Reference proteome</keyword>
<feature type="compositionally biased region" description="Basic residues" evidence="1">
    <location>
        <begin position="75"/>
        <end position="84"/>
    </location>
</feature>
<organism evidence="2 3">
    <name type="scientific">Clytia hemisphaerica</name>
    <dbReference type="NCBI Taxonomy" id="252671"/>
    <lineage>
        <taxon>Eukaryota</taxon>
        <taxon>Metazoa</taxon>
        <taxon>Cnidaria</taxon>
        <taxon>Hydrozoa</taxon>
        <taxon>Hydroidolina</taxon>
        <taxon>Leptothecata</taxon>
        <taxon>Obeliida</taxon>
        <taxon>Clytiidae</taxon>
        <taxon>Clytia</taxon>
    </lineage>
</organism>
<evidence type="ECO:0000313" key="3">
    <source>
        <dbReference type="Proteomes" id="UP000594262"/>
    </source>
</evidence>
<dbReference type="AlphaFoldDB" id="A0A7M5XA16"/>
<evidence type="ECO:0000256" key="1">
    <source>
        <dbReference type="SAM" id="MobiDB-lite"/>
    </source>
</evidence>
<evidence type="ECO:0000313" key="2">
    <source>
        <dbReference type="EnsemblMetazoa" id="CLYHEMP019993.1"/>
    </source>
</evidence>
<reference evidence="2" key="1">
    <citation type="submission" date="2021-01" db="UniProtKB">
        <authorList>
            <consortium name="EnsemblMetazoa"/>
        </authorList>
    </citation>
    <scope>IDENTIFICATION</scope>
</reference>
<feature type="region of interest" description="Disordered" evidence="1">
    <location>
        <begin position="65"/>
        <end position="104"/>
    </location>
</feature>
<protein>
    <submittedName>
        <fullName evidence="2">Uncharacterized protein</fullName>
    </submittedName>
</protein>
<dbReference type="EnsemblMetazoa" id="CLYHEMT019993.1">
    <property type="protein sequence ID" value="CLYHEMP019993.1"/>
    <property type="gene ID" value="CLYHEMG019993"/>
</dbReference>
<proteinExistence type="predicted"/>